<feature type="domain" description="HD-GYP" evidence="1">
    <location>
        <begin position="2"/>
        <end position="190"/>
    </location>
</feature>
<dbReference type="SMART" id="SM00471">
    <property type="entry name" value="HDc"/>
    <property type="match status" value="2"/>
</dbReference>
<dbReference type="Proteomes" id="UP000009229">
    <property type="component" value="Chromosome"/>
</dbReference>
<name>A0AAU8PJT4_DESK7</name>
<dbReference type="Gene3D" id="1.10.3210.10">
    <property type="entry name" value="Hypothetical protein af1432"/>
    <property type="match status" value="2"/>
</dbReference>
<sequence length="416" mass="47103">MPVIDLARLLVNLSLALDFSRRGLMRHHQRVALVALRIGEAAGISFEERLDLFKAAIIHDAGAVTWPEKDALEAFDIQDPWEHCRRGHQFVSDVDILAPAAEIILSHHDRWRGDNPSGKAGAGIPLAARIIHLADRLDVLLTDREYILDQREPIIKQIQLLSGRVFDPDLVEIFMRLARAESFWLDITAPCLTENLLGLVGRQIFIVDLTQLMPVARLFARVIDAKSPFTHRHSRGVAAVARHLARHMGMGEGECLLMEMAGLLHDLGKLTVPEEILEKPGRLTEKEFNRIKQHTYYTYWLLKPFDDQLSLARWAAYHHEKLNGQGYPFRLAGSQLCLGSRIMAVSDMFTALKEDRPYRPGLSWAEIERIIGAQVQEGALDGRVVGALFDSRRELEEMWGELTIAGDRCELDLKRN</sequence>
<proteinExistence type="predicted"/>
<dbReference type="RefSeq" id="WP_013823823.1">
    <property type="nucleotide sequence ID" value="NC_015573.1"/>
</dbReference>
<dbReference type="Pfam" id="PF13487">
    <property type="entry name" value="HD_5"/>
    <property type="match status" value="2"/>
</dbReference>
<evidence type="ECO:0000313" key="3">
    <source>
        <dbReference type="Proteomes" id="UP000009229"/>
    </source>
</evidence>
<dbReference type="SUPFAM" id="SSF109604">
    <property type="entry name" value="HD-domain/PDEase-like"/>
    <property type="match status" value="2"/>
</dbReference>
<evidence type="ECO:0000313" key="2">
    <source>
        <dbReference type="EMBL" id="AEG16312.1"/>
    </source>
</evidence>
<dbReference type="EMBL" id="CP002770">
    <property type="protein sequence ID" value="AEG16312.1"/>
    <property type="molecule type" value="Genomic_DNA"/>
</dbReference>
<dbReference type="PROSITE" id="PS51832">
    <property type="entry name" value="HD_GYP"/>
    <property type="match status" value="2"/>
</dbReference>
<evidence type="ECO:0000259" key="1">
    <source>
        <dbReference type="PROSITE" id="PS51832"/>
    </source>
</evidence>
<dbReference type="CDD" id="cd00077">
    <property type="entry name" value="HDc"/>
    <property type="match status" value="2"/>
</dbReference>
<dbReference type="InterPro" id="IPR052020">
    <property type="entry name" value="Cyclic_di-GMP/3'3'-cGAMP_PDE"/>
</dbReference>
<accession>A0AAU8PJT4</accession>
<dbReference type="PANTHER" id="PTHR45228">
    <property type="entry name" value="CYCLIC DI-GMP PHOSPHODIESTERASE TM_0186-RELATED"/>
    <property type="match status" value="1"/>
</dbReference>
<dbReference type="KEGG" id="dku:Desku_2800"/>
<reference evidence="3" key="1">
    <citation type="submission" date="2011-05" db="EMBL/GenBank/DDBJ databases">
        <title>Complete sequence of Desulfotomaculum kuznetsovii DSM 6115.</title>
        <authorList>
            <person name="Lucas S."/>
            <person name="Han J."/>
            <person name="Lapidus A."/>
            <person name="Cheng J.-F."/>
            <person name="Goodwin L."/>
            <person name="Pitluck S."/>
            <person name="Peters L."/>
            <person name="Mikhailova N."/>
            <person name="Lu M."/>
            <person name="Saunders E."/>
            <person name="Han C."/>
            <person name="Tapia R."/>
            <person name="Land M."/>
            <person name="Hauser L."/>
            <person name="Kyrpides N."/>
            <person name="Ivanova N."/>
            <person name="Pagani I."/>
            <person name="Nazina T."/>
            <person name="Ivanova A."/>
            <person name="Parshina S."/>
            <person name="Kuever J."/>
            <person name="Muyzer G."/>
            <person name="Plugge C."/>
            <person name="Stams A."/>
            <person name="Woyke T."/>
        </authorList>
    </citation>
    <scope>NUCLEOTIDE SEQUENCE [LARGE SCALE GENOMIC DNA]</scope>
    <source>
        <strain evidence="3">DSM 6115 / VKM B-1805 / 17</strain>
    </source>
</reference>
<keyword evidence="3" id="KW-1185">Reference proteome</keyword>
<dbReference type="InterPro" id="IPR003607">
    <property type="entry name" value="HD/PDEase_dom"/>
</dbReference>
<dbReference type="PANTHER" id="PTHR45228:SF5">
    <property type="entry name" value="CYCLIC DI-GMP PHOSPHODIESTERASE VC_1348-RELATED"/>
    <property type="match status" value="1"/>
</dbReference>
<dbReference type="AlphaFoldDB" id="A0AAU8PJT4"/>
<protein>
    <submittedName>
        <fullName evidence="2">Metal dependent phosphohydrolase</fullName>
    </submittedName>
</protein>
<organism evidence="2 3">
    <name type="scientific">Desulfofundulus kuznetsovii (strain DSM 6115 / VKM B-1805 / 17)</name>
    <name type="common">Desulfotomaculum kuznetsovii</name>
    <dbReference type="NCBI Taxonomy" id="760568"/>
    <lineage>
        <taxon>Bacteria</taxon>
        <taxon>Bacillati</taxon>
        <taxon>Bacillota</taxon>
        <taxon>Clostridia</taxon>
        <taxon>Eubacteriales</taxon>
        <taxon>Peptococcaceae</taxon>
        <taxon>Desulfofundulus</taxon>
    </lineage>
</organism>
<gene>
    <name evidence="2" type="ordered locus">Desku_2800</name>
</gene>
<feature type="domain" description="HD-GYP" evidence="1">
    <location>
        <begin position="208"/>
        <end position="404"/>
    </location>
</feature>
<dbReference type="InterPro" id="IPR037522">
    <property type="entry name" value="HD_GYP_dom"/>
</dbReference>